<sequence length="134" mass="15022">MGAQLYPRNQVHLNDVEASQLTRSEKTQSVAFCREGYVDSVLGREDVVLIDFLTSGAINMALYCDTLSKLKSAIRLKRSGLLSIEVLFSDDNARPHTARDTKGHILLGWERLDHPAYSPIRLSPFSCIEVRMVS</sequence>
<dbReference type="AlphaFoldDB" id="A0A4Y2EAP0"/>
<comment type="caution">
    <text evidence="1">The sequence shown here is derived from an EMBL/GenBank/DDBJ whole genome shotgun (WGS) entry which is preliminary data.</text>
</comment>
<organism evidence="1 2">
    <name type="scientific">Araneus ventricosus</name>
    <name type="common">Orbweaver spider</name>
    <name type="synonym">Epeira ventricosa</name>
    <dbReference type="NCBI Taxonomy" id="182803"/>
    <lineage>
        <taxon>Eukaryota</taxon>
        <taxon>Metazoa</taxon>
        <taxon>Ecdysozoa</taxon>
        <taxon>Arthropoda</taxon>
        <taxon>Chelicerata</taxon>
        <taxon>Arachnida</taxon>
        <taxon>Araneae</taxon>
        <taxon>Araneomorphae</taxon>
        <taxon>Entelegynae</taxon>
        <taxon>Araneoidea</taxon>
        <taxon>Araneidae</taxon>
        <taxon>Araneus</taxon>
    </lineage>
</organism>
<keyword evidence="2" id="KW-1185">Reference proteome</keyword>
<dbReference type="InterPro" id="IPR036397">
    <property type="entry name" value="RNaseH_sf"/>
</dbReference>
<reference evidence="1 2" key="1">
    <citation type="journal article" date="2019" name="Sci. Rep.">
        <title>Orb-weaving spider Araneus ventricosus genome elucidates the spidroin gene catalogue.</title>
        <authorList>
            <person name="Kono N."/>
            <person name="Nakamura H."/>
            <person name="Ohtoshi R."/>
            <person name="Moran D.A.P."/>
            <person name="Shinohara A."/>
            <person name="Yoshida Y."/>
            <person name="Fujiwara M."/>
            <person name="Mori M."/>
            <person name="Tomita M."/>
            <person name="Arakawa K."/>
        </authorList>
    </citation>
    <scope>NUCLEOTIDE SEQUENCE [LARGE SCALE GENOMIC DNA]</scope>
</reference>
<evidence type="ECO:0000313" key="2">
    <source>
        <dbReference type="Proteomes" id="UP000499080"/>
    </source>
</evidence>
<name>A0A4Y2EAP0_ARAVE</name>
<accession>A0A4Y2EAP0</accession>
<evidence type="ECO:0000313" key="1">
    <source>
        <dbReference type="EMBL" id="GBM25369.1"/>
    </source>
</evidence>
<protein>
    <submittedName>
        <fullName evidence="1">Uncharacterized protein</fullName>
    </submittedName>
</protein>
<dbReference type="OrthoDB" id="6437521at2759"/>
<dbReference type="GO" id="GO:0003676">
    <property type="term" value="F:nucleic acid binding"/>
    <property type="evidence" value="ECO:0007669"/>
    <property type="project" value="InterPro"/>
</dbReference>
<dbReference type="Gene3D" id="3.30.420.10">
    <property type="entry name" value="Ribonuclease H-like superfamily/Ribonuclease H"/>
    <property type="match status" value="1"/>
</dbReference>
<gene>
    <name evidence="1" type="ORF">AVEN_12308_1</name>
</gene>
<dbReference type="Proteomes" id="UP000499080">
    <property type="component" value="Unassembled WGS sequence"/>
</dbReference>
<dbReference type="EMBL" id="BGPR01000536">
    <property type="protein sequence ID" value="GBM25369.1"/>
    <property type="molecule type" value="Genomic_DNA"/>
</dbReference>
<proteinExistence type="predicted"/>